<name>A0ABY3PG29_9CYAN</name>
<proteinExistence type="predicted"/>
<evidence type="ECO:0000256" key="1">
    <source>
        <dbReference type="SAM" id="MobiDB-lite"/>
    </source>
</evidence>
<feature type="transmembrane region" description="Helical" evidence="2">
    <location>
        <begin position="30"/>
        <end position="54"/>
    </location>
</feature>
<gene>
    <name evidence="4" type="ORF">ISF26_12160</name>
</gene>
<protein>
    <submittedName>
        <fullName evidence="4">PH domain-containing protein</fullName>
    </submittedName>
</protein>
<evidence type="ECO:0000313" key="4">
    <source>
        <dbReference type="EMBL" id="UFP92599.1"/>
    </source>
</evidence>
<dbReference type="EMBL" id="CP063845">
    <property type="protein sequence ID" value="UFP92599.1"/>
    <property type="molecule type" value="Genomic_DNA"/>
</dbReference>
<evidence type="ECO:0000313" key="5">
    <source>
        <dbReference type="Proteomes" id="UP001054846"/>
    </source>
</evidence>
<reference evidence="4 5" key="1">
    <citation type="journal article" date="2021" name="Genome Biol. Evol.">
        <title>Complete Genome Sequencing of a Novel Gloeobacter Species from a Waterfall Cave in Mexico.</title>
        <authorList>
            <person name="Saw J.H."/>
            <person name="Cardona T."/>
            <person name="Montejano G."/>
        </authorList>
    </citation>
    <scope>NUCLEOTIDE SEQUENCE [LARGE SCALE GENOMIC DNA]</scope>
    <source>
        <strain evidence="4">MG652769</strain>
    </source>
</reference>
<accession>A0ABY3PG29</accession>
<dbReference type="InterPro" id="IPR005182">
    <property type="entry name" value="YdbS-like_PH"/>
</dbReference>
<feature type="region of interest" description="Disordered" evidence="1">
    <location>
        <begin position="169"/>
        <end position="198"/>
    </location>
</feature>
<sequence length="198" mass="21914">MQEFTAKTTNIARVKLFDDESVLLEIRPFVWMYVSTGPSVLIAGITSLPLAGLIAPQMIDYAVPLGLALTLGGAALTGWQWLCWLTTAYVLTTHRLVTRAGVLAPCRRNVDLSNLQNVESSKVLGFDFGTIFVETAGEDSEFELKWIEALEATEAAILTASERRKMTVRPALQRRPGRRQLQEPQVAGYLEDPGDFED</sequence>
<keyword evidence="2" id="KW-0472">Membrane</keyword>
<keyword evidence="5" id="KW-1185">Reference proteome</keyword>
<organism evidence="4 5">
    <name type="scientific">Gloeobacter morelensis MG652769</name>
    <dbReference type="NCBI Taxonomy" id="2781736"/>
    <lineage>
        <taxon>Bacteria</taxon>
        <taxon>Bacillati</taxon>
        <taxon>Cyanobacteriota</taxon>
        <taxon>Cyanophyceae</taxon>
        <taxon>Gloeobacterales</taxon>
        <taxon>Gloeobacteraceae</taxon>
        <taxon>Gloeobacter</taxon>
        <taxon>Gloeobacter morelensis</taxon>
    </lineage>
</organism>
<feature type="domain" description="YdbS-like PH" evidence="3">
    <location>
        <begin position="84"/>
        <end position="145"/>
    </location>
</feature>
<dbReference type="Proteomes" id="UP001054846">
    <property type="component" value="Chromosome"/>
</dbReference>
<keyword evidence="2" id="KW-0812">Transmembrane</keyword>
<keyword evidence="2" id="KW-1133">Transmembrane helix</keyword>
<dbReference type="RefSeq" id="WP_230839591.1">
    <property type="nucleotide sequence ID" value="NZ_CP063845.1"/>
</dbReference>
<dbReference type="Pfam" id="PF03703">
    <property type="entry name" value="bPH_2"/>
    <property type="match status" value="1"/>
</dbReference>
<evidence type="ECO:0000259" key="3">
    <source>
        <dbReference type="Pfam" id="PF03703"/>
    </source>
</evidence>
<evidence type="ECO:0000256" key="2">
    <source>
        <dbReference type="SAM" id="Phobius"/>
    </source>
</evidence>
<feature type="transmembrane region" description="Helical" evidence="2">
    <location>
        <begin position="61"/>
        <end position="82"/>
    </location>
</feature>